<gene>
    <name evidence="13" type="ORF">M972_11693</name>
</gene>
<keyword evidence="10" id="KW-0411">Iron-sulfur</keyword>
<comment type="similarity">
    <text evidence="2">Belongs to the uracil-DNA glycosylase (UDG) superfamily. Type 4 (UDGa) family.</text>
</comment>
<evidence type="ECO:0000313" key="14">
    <source>
        <dbReference type="Proteomes" id="UP000223596"/>
    </source>
</evidence>
<evidence type="ECO:0000256" key="10">
    <source>
        <dbReference type="ARBA" id="ARBA00023014"/>
    </source>
</evidence>
<evidence type="ECO:0000256" key="1">
    <source>
        <dbReference type="ARBA" id="ARBA00001400"/>
    </source>
</evidence>
<dbReference type="GO" id="GO:0004844">
    <property type="term" value="F:uracil DNA N-glycosylase activity"/>
    <property type="evidence" value="ECO:0007669"/>
    <property type="project" value="UniProtKB-EC"/>
</dbReference>
<dbReference type="SMART" id="SM00986">
    <property type="entry name" value="UDG"/>
    <property type="match status" value="1"/>
</dbReference>
<sequence length="192" mass="21916">MSKSERLKELYDLYRKEFQEREIVLGDGNVNSRLVLIGEAPGKDEVLKSKPFVGAAGKNLAEFLDVLGLKREDIYITNAIKYRLSKVKPETNRVSNRPATKNEILENRSYLLKEIEIINPEYIVTLGNVPLRSVYGDFSISIGEVHGTLTRVEVLGTEFNLFPLYHPASIIYNVKLKEIYNEDLNKLRMIIG</sequence>
<dbReference type="InterPro" id="IPR051536">
    <property type="entry name" value="UDG_Type-4/5"/>
</dbReference>
<dbReference type="NCBIfam" id="TIGR00758">
    <property type="entry name" value="UDG_fam4"/>
    <property type="match status" value="1"/>
</dbReference>
<dbReference type="Gene3D" id="3.40.470.10">
    <property type="entry name" value="Uracil-DNA glycosylase-like domain"/>
    <property type="match status" value="1"/>
</dbReference>
<evidence type="ECO:0000256" key="5">
    <source>
        <dbReference type="ARBA" id="ARBA00022485"/>
    </source>
</evidence>
<keyword evidence="7" id="KW-0227">DNA damage</keyword>
<evidence type="ECO:0000256" key="4">
    <source>
        <dbReference type="ARBA" id="ARBA00019403"/>
    </source>
</evidence>
<dbReference type="PANTHER" id="PTHR33693:SF1">
    <property type="entry name" value="TYPE-4 URACIL-DNA GLYCOSYLASE"/>
    <property type="match status" value="1"/>
</dbReference>
<name>A0AB36TDP3_ACETH</name>
<dbReference type="SUPFAM" id="SSF52141">
    <property type="entry name" value="Uracil-DNA glycosylase-like"/>
    <property type="match status" value="1"/>
</dbReference>
<evidence type="ECO:0000256" key="3">
    <source>
        <dbReference type="ARBA" id="ARBA00012030"/>
    </source>
</evidence>
<dbReference type="GO" id="GO:0046872">
    <property type="term" value="F:metal ion binding"/>
    <property type="evidence" value="ECO:0007669"/>
    <property type="project" value="UniProtKB-KW"/>
</dbReference>
<organism evidence="13 14">
    <name type="scientific">Acetivibrio thermocellus AD2</name>
    <dbReference type="NCBI Taxonomy" id="1138384"/>
    <lineage>
        <taxon>Bacteria</taxon>
        <taxon>Bacillati</taxon>
        <taxon>Bacillota</taxon>
        <taxon>Clostridia</taxon>
        <taxon>Eubacteriales</taxon>
        <taxon>Oscillospiraceae</taxon>
        <taxon>Acetivibrio</taxon>
    </lineage>
</organism>
<evidence type="ECO:0000313" key="13">
    <source>
        <dbReference type="EMBL" id="PFH01938.1"/>
    </source>
</evidence>
<dbReference type="Proteomes" id="UP000223596">
    <property type="component" value="Unassembled WGS sequence"/>
</dbReference>
<evidence type="ECO:0000256" key="11">
    <source>
        <dbReference type="ARBA" id="ARBA00023204"/>
    </source>
</evidence>
<evidence type="ECO:0000256" key="2">
    <source>
        <dbReference type="ARBA" id="ARBA00006521"/>
    </source>
</evidence>
<reference evidence="13 14" key="1">
    <citation type="submission" date="2017-09" db="EMBL/GenBank/DDBJ databases">
        <title>Evaluation of Pacific Biosciences Sequencing Technology to Finishing C. thermocellum Genome Sequences.</title>
        <authorList>
            <person name="Brown S."/>
        </authorList>
    </citation>
    <scope>NUCLEOTIDE SEQUENCE [LARGE SCALE GENOMIC DNA]</scope>
    <source>
        <strain evidence="13 14">AD2</strain>
    </source>
</reference>
<dbReference type="GO" id="GO:0006281">
    <property type="term" value="P:DNA repair"/>
    <property type="evidence" value="ECO:0007669"/>
    <property type="project" value="UniProtKB-KW"/>
</dbReference>
<evidence type="ECO:0000259" key="12">
    <source>
        <dbReference type="SMART" id="SM00986"/>
    </source>
</evidence>
<dbReference type="AlphaFoldDB" id="A0AB36TDP3"/>
<dbReference type="CDD" id="cd10030">
    <property type="entry name" value="UDG-F4_TTUDGA_SPO1dp_like"/>
    <property type="match status" value="1"/>
</dbReference>
<dbReference type="EMBL" id="PDBW01000001">
    <property type="protein sequence ID" value="PFH01938.1"/>
    <property type="molecule type" value="Genomic_DNA"/>
</dbReference>
<proteinExistence type="inferred from homology"/>
<feature type="domain" description="Uracil-DNA glycosylase-like" evidence="12">
    <location>
        <begin position="25"/>
        <end position="185"/>
    </location>
</feature>
<dbReference type="InterPro" id="IPR036895">
    <property type="entry name" value="Uracil-DNA_glycosylase-like_sf"/>
</dbReference>
<comment type="catalytic activity">
    <reaction evidence="1">
        <text>Hydrolyzes single-stranded DNA or mismatched double-stranded DNA and polynucleotides, releasing free uracil.</text>
        <dbReference type="EC" id="3.2.2.27"/>
    </reaction>
</comment>
<keyword evidence="5" id="KW-0004">4Fe-4S</keyword>
<keyword evidence="9" id="KW-0408">Iron</keyword>
<keyword evidence="11" id="KW-0234">DNA repair</keyword>
<evidence type="ECO:0000256" key="8">
    <source>
        <dbReference type="ARBA" id="ARBA00022801"/>
    </source>
</evidence>
<keyword evidence="6" id="KW-0479">Metal-binding</keyword>
<evidence type="ECO:0000256" key="9">
    <source>
        <dbReference type="ARBA" id="ARBA00023004"/>
    </source>
</evidence>
<dbReference type="GeneID" id="35803266"/>
<dbReference type="PANTHER" id="PTHR33693">
    <property type="entry name" value="TYPE-5 URACIL-DNA GLYCOSYLASE"/>
    <property type="match status" value="1"/>
</dbReference>
<dbReference type="RefSeq" id="WP_003511616.1">
    <property type="nucleotide sequence ID" value="NZ_CP013828.1"/>
</dbReference>
<dbReference type="GO" id="GO:0051539">
    <property type="term" value="F:4 iron, 4 sulfur cluster binding"/>
    <property type="evidence" value="ECO:0007669"/>
    <property type="project" value="UniProtKB-KW"/>
</dbReference>
<dbReference type="InterPro" id="IPR005273">
    <property type="entry name" value="Ura-DNA_glyco_family4"/>
</dbReference>
<dbReference type="SMART" id="SM00987">
    <property type="entry name" value="UreE_C"/>
    <property type="match status" value="1"/>
</dbReference>
<dbReference type="Pfam" id="PF03167">
    <property type="entry name" value="UDG"/>
    <property type="match status" value="1"/>
</dbReference>
<accession>A0AB36TDP3</accession>
<dbReference type="EC" id="3.2.2.27" evidence="3"/>
<protein>
    <recommendedName>
        <fullName evidence="4">Type-4 uracil-DNA glycosylase</fullName>
        <ecNumber evidence="3">3.2.2.27</ecNumber>
    </recommendedName>
</protein>
<comment type="caution">
    <text evidence="13">The sequence shown here is derived from an EMBL/GenBank/DDBJ whole genome shotgun (WGS) entry which is preliminary data.</text>
</comment>
<evidence type="ECO:0000256" key="7">
    <source>
        <dbReference type="ARBA" id="ARBA00022763"/>
    </source>
</evidence>
<evidence type="ECO:0000256" key="6">
    <source>
        <dbReference type="ARBA" id="ARBA00022723"/>
    </source>
</evidence>
<dbReference type="InterPro" id="IPR005122">
    <property type="entry name" value="Uracil-DNA_glycosylase-like"/>
</dbReference>
<keyword evidence="8" id="KW-0378">Hydrolase</keyword>